<feature type="transmembrane region" description="Helical" evidence="1">
    <location>
        <begin position="47"/>
        <end position="68"/>
    </location>
</feature>
<sequence>MSSNFTSVPSEYLVAGVLMTALGVVGVCINITVILALIRTPSFYNAFGYICILHLISNAGELLIFSLWNGPATIWYILTLNRVSVIS</sequence>
<dbReference type="Pfam" id="PF10328">
    <property type="entry name" value="7TM_GPCR_Srx"/>
    <property type="match status" value="1"/>
</dbReference>
<dbReference type="Proteomes" id="UP001176961">
    <property type="component" value="Unassembled WGS sequence"/>
</dbReference>
<dbReference type="InterPro" id="IPR019430">
    <property type="entry name" value="7TM_GPCR_serpentine_rcpt_Srx"/>
</dbReference>
<name>A0AA36H3R7_CYLNA</name>
<evidence type="ECO:0000259" key="2">
    <source>
        <dbReference type="Pfam" id="PF10328"/>
    </source>
</evidence>
<gene>
    <name evidence="3" type="ORF">CYNAS_LOCUS15219</name>
</gene>
<evidence type="ECO:0000313" key="3">
    <source>
        <dbReference type="EMBL" id="CAJ0603236.1"/>
    </source>
</evidence>
<keyword evidence="1" id="KW-0472">Membrane</keyword>
<keyword evidence="4" id="KW-1185">Reference proteome</keyword>
<dbReference type="EMBL" id="CATQJL010000305">
    <property type="protein sequence ID" value="CAJ0603236.1"/>
    <property type="molecule type" value="Genomic_DNA"/>
</dbReference>
<feature type="domain" description="7TM GPCR serpentine receptor class x (Srx)" evidence="2">
    <location>
        <begin position="23"/>
        <end position="83"/>
    </location>
</feature>
<keyword evidence="1" id="KW-1133">Transmembrane helix</keyword>
<protein>
    <recommendedName>
        <fullName evidence="2">7TM GPCR serpentine receptor class x (Srx) domain-containing protein</fullName>
    </recommendedName>
</protein>
<dbReference type="AlphaFoldDB" id="A0AA36H3R7"/>
<organism evidence="3 4">
    <name type="scientific">Cylicocyclus nassatus</name>
    <name type="common">Nematode worm</name>
    <dbReference type="NCBI Taxonomy" id="53992"/>
    <lineage>
        <taxon>Eukaryota</taxon>
        <taxon>Metazoa</taxon>
        <taxon>Ecdysozoa</taxon>
        <taxon>Nematoda</taxon>
        <taxon>Chromadorea</taxon>
        <taxon>Rhabditida</taxon>
        <taxon>Rhabditina</taxon>
        <taxon>Rhabditomorpha</taxon>
        <taxon>Strongyloidea</taxon>
        <taxon>Strongylidae</taxon>
        <taxon>Cylicocyclus</taxon>
    </lineage>
</organism>
<reference evidence="3" key="1">
    <citation type="submission" date="2023-07" db="EMBL/GenBank/DDBJ databases">
        <authorList>
            <consortium name="CYATHOMIX"/>
        </authorList>
    </citation>
    <scope>NUCLEOTIDE SEQUENCE</scope>
    <source>
        <strain evidence="3">N/A</strain>
    </source>
</reference>
<comment type="caution">
    <text evidence="3">The sequence shown here is derived from an EMBL/GenBank/DDBJ whole genome shotgun (WGS) entry which is preliminary data.</text>
</comment>
<feature type="transmembrane region" description="Helical" evidence="1">
    <location>
        <begin position="12"/>
        <end position="38"/>
    </location>
</feature>
<proteinExistence type="predicted"/>
<keyword evidence="1" id="KW-0812">Transmembrane</keyword>
<accession>A0AA36H3R7</accession>
<evidence type="ECO:0000256" key="1">
    <source>
        <dbReference type="SAM" id="Phobius"/>
    </source>
</evidence>
<evidence type="ECO:0000313" key="4">
    <source>
        <dbReference type="Proteomes" id="UP001176961"/>
    </source>
</evidence>